<dbReference type="Proteomes" id="UP000193144">
    <property type="component" value="Unassembled WGS sequence"/>
</dbReference>
<evidence type="ECO:0000256" key="2">
    <source>
        <dbReference type="ARBA" id="ARBA00022630"/>
    </source>
</evidence>
<keyword evidence="3" id="KW-0274">FAD</keyword>
<dbReference type="PANTHER" id="PTHR43735:SF3">
    <property type="entry name" value="FERROPTOSIS SUPPRESSOR PROTEIN 1"/>
    <property type="match status" value="1"/>
</dbReference>
<evidence type="ECO:0000313" key="7">
    <source>
        <dbReference type="Proteomes" id="UP000193144"/>
    </source>
</evidence>
<name>A0A1Y1Y6R3_9PLEO</name>
<evidence type="ECO:0000313" key="6">
    <source>
        <dbReference type="EMBL" id="ORX93678.1"/>
    </source>
</evidence>
<dbReference type="GO" id="GO:0005737">
    <property type="term" value="C:cytoplasm"/>
    <property type="evidence" value="ECO:0007669"/>
    <property type="project" value="TreeGrafter"/>
</dbReference>
<dbReference type="STRING" id="1231657.A0A1Y1Y6R3"/>
<organism evidence="6 7">
    <name type="scientific">Clohesyomyces aquaticus</name>
    <dbReference type="NCBI Taxonomy" id="1231657"/>
    <lineage>
        <taxon>Eukaryota</taxon>
        <taxon>Fungi</taxon>
        <taxon>Dikarya</taxon>
        <taxon>Ascomycota</taxon>
        <taxon>Pezizomycotina</taxon>
        <taxon>Dothideomycetes</taxon>
        <taxon>Pleosporomycetidae</taxon>
        <taxon>Pleosporales</taxon>
        <taxon>Lindgomycetaceae</taxon>
        <taxon>Clohesyomyces</taxon>
    </lineage>
</organism>
<dbReference type="GO" id="GO:0004174">
    <property type="term" value="F:electron-transferring-flavoprotein dehydrogenase activity"/>
    <property type="evidence" value="ECO:0007669"/>
    <property type="project" value="TreeGrafter"/>
</dbReference>
<dbReference type="InterPro" id="IPR036188">
    <property type="entry name" value="FAD/NAD-bd_sf"/>
</dbReference>
<keyword evidence="2" id="KW-0285">Flavoprotein</keyword>
<comment type="caution">
    <text evidence="6">The sequence shown here is derived from an EMBL/GenBank/DDBJ whole genome shotgun (WGS) entry which is preliminary data.</text>
</comment>
<proteinExistence type="inferred from homology"/>
<dbReference type="PANTHER" id="PTHR43735">
    <property type="entry name" value="APOPTOSIS-INDUCING FACTOR 1"/>
    <property type="match status" value="1"/>
</dbReference>
<dbReference type="OrthoDB" id="202203at2759"/>
<dbReference type="SUPFAM" id="SSF51905">
    <property type="entry name" value="FAD/NAD(P)-binding domain"/>
    <property type="match status" value="1"/>
</dbReference>
<dbReference type="EMBL" id="MCFA01000332">
    <property type="protein sequence ID" value="ORX93678.1"/>
    <property type="molecule type" value="Genomic_DNA"/>
</dbReference>
<dbReference type="PRINTS" id="PR00411">
    <property type="entry name" value="PNDRDTASEI"/>
</dbReference>
<accession>A0A1Y1Y6R3</accession>
<feature type="domain" description="FAD/NAD(P)-binding" evidence="5">
    <location>
        <begin position="3"/>
        <end position="291"/>
    </location>
</feature>
<keyword evidence="4" id="KW-0560">Oxidoreductase</keyword>
<evidence type="ECO:0000256" key="1">
    <source>
        <dbReference type="ARBA" id="ARBA00006442"/>
    </source>
</evidence>
<evidence type="ECO:0000256" key="3">
    <source>
        <dbReference type="ARBA" id="ARBA00022827"/>
    </source>
</evidence>
<protein>
    <recommendedName>
        <fullName evidence="5">FAD/NAD(P)-binding domain-containing protein</fullName>
    </recommendedName>
</protein>
<dbReference type="AlphaFoldDB" id="A0A1Y1Y6R3"/>
<dbReference type="GO" id="GO:0050660">
    <property type="term" value="F:flavin adenine dinucleotide binding"/>
    <property type="evidence" value="ECO:0007669"/>
    <property type="project" value="TreeGrafter"/>
</dbReference>
<dbReference type="Pfam" id="PF07992">
    <property type="entry name" value="Pyr_redox_2"/>
    <property type="match status" value="1"/>
</dbReference>
<sequence length="372" mass="40187">MKNIVILGGSFGGVSTAHRIFKSAGKGSDFKITLVSPNTDFYWNFAAPRAIVPGQFTDEQLFEPIATGFQQYGVNRFEFVLGSAESLDVEAKAVVVVGPGTKETLTYDMLVIATGSRTKDRSPWKGIGSSEETKAALHSFQEKVEKAEKIVVAGAGPTGVEIAGELAFAYGAQKEVVLLTSGRNILPDAPTNISNIAKKALEDLKVPIKFETKVVDATESSQRRHTLTLSSGNTLLADLYIPTFGITPNSSFIPPRFLDSNSFVVVDSHLNLAGDPSTSVWALGDISNVESAQFIPCNKQSVYVAKSIVSVLNGKKPGPYKPNPNRLMGLQIGKKTATGHYGKYKIPSFVVTYMRKDLFTPNLKPTVDGSWF</sequence>
<dbReference type="PRINTS" id="PR00368">
    <property type="entry name" value="FADPNR"/>
</dbReference>
<comment type="similarity">
    <text evidence="1">Belongs to the FAD-dependent oxidoreductase family.</text>
</comment>
<gene>
    <name evidence="6" type="ORF">BCR34DRAFT_608497</name>
</gene>
<dbReference type="Gene3D" id="3.50.50.100">
    <property type="match status" value="1"/>
</dbReference>
<evidence type="ECO:0000256" key="4">
    <source>
        <dbReference type="ARBA" id="ARBA00023002"/>
    </source>
</evidence>
<reference evidence="6 7" key="1">
    <citation type="submission" date="2016-07" db="EMBL/GenBank/DDBJ databases">
        <title>Pervasive Adenine N6-methylation of Active Genes in Fungi.</title>
        <authorList>
            <consortium name="DOE Joint Genome Institute"/>
            <person name="Mondo S.J."/>
            <person name="Dannebaum R.O."/>
            <person name="Kuo R.C."/>
            <person name="Labutti K."/>
            <person name="Haridas S."/>
            <person name="Kuo A."/>
            <person name="Salamov A."/>
            <person name="Ahrendt S.R."/>
            <person name="Lipzen A."/>
            <person name="Sullivan W."/>
            <person name="Andreopoulos W.B."/>
            <person name="Clum A."/>
            <person name="Lindquist E."/>
            <person name="Daum C."/>
            <person name="Ramamoorthy G.K."/>
            <person name="Gryganskyi A."/>
            <person name="Culley D."/>
            <person name="Magnuson J.K."/>
            <person name="James T.Y."/>
            <person name="O'Malley M.A."/>
            <person name="Stajich J.E."/>
            <person name="Spatafora J.W."/>
            <person name="Visel A."/>
            <person name="Grigoriev I.V."/>
        </authorList>
    </citation>
    <scope>NUCLEOTIDE SEQUENCE [LARGE SCALE GENOMIC DNA]</scope>
    <source>
        <strain evidence="6 7">CBS 115471</strain>
    </source>
</reference>
<evidence type="ECO:0000259" key="5">
    <source>
        <dbReference type="Pfam" id="PF07992"/>
    </source>
</evidence>
<keyword evidence="7" id="KW-1185">Reference proteome</keyword>
<dbReference type="InterPro" id="IPR023753">
    <property type="entry name" value="FAD/NAD-binding_dom"/>
</dbReference>